<dbReference type="RefSeq" id="WP_145190564.1">
    <property type="nucleotide sequence ID" value="NZ_CP036290.1"/>
</dbReference>
<dbReference type="InterPro" id="IPR001867">
    <property type="entry name" value="OmpR/PhoB-type_DNA-bd"/>
</dbReference>
<dbReference type="InterPro" id="IPR039420">
    <property type="entry name" value="WalR-like"/>
</dbReference>
<sequence length="235" mass="26061">MNAKRRILVVEDEESLVTGLEYALGKEGYEVDVARDGRAALELLATSAPDLVLLDVMLPGRSGLDVLKSLRRDGRTVPVMLLTARNGEADVVQGFDLGADDYVTKPFSLAELLARVRVRLKSADSNAADTPNELVIGPARVLLAELRIEVALPDGTTRTSDLSLREVDMLRLLWRERGKPVTRERFLDEVWGHDTFPTTRTVDQHVVKLRQKLEADPKAPVHLLTAFGVGYRLEV</sequence>
<dbReference type="OrthoDB" id="272875at2"/>
<dbReference type="Proteomes" id="UP000319342">
    <property type="component" value="Chromosome"/>
</dbReference>
<feature type="modified residue" description="4-aspartylphosphate" evidence="6">
    <location>
        <position position="55"/>
    </location>
</feature>
<reference evidence="10 11" key="1">
    <citation type="submission" date="2019-02" db="EMBL/GenBank/DDBJ databases">
        <title>Deep-cultivation of Planctomycetes and their phenomic and genomic characterization uncovers novel biology.</title>
        <authorList>
            <person name="Wiegand S."/>
            <person name="Jogler M."/>
            <person name="Boedeker C."/>
            <person name="Pinto D."/>
            <person name="Vollmers J."/>
            <person name="Rivas-Marin E."/>
            <person name="Kohn T."/>
            <person name="Peeters S.H."/>
            <person name="Heuer A."/>
            <person name="Rast P."/>
            <person name="Oberbeckmann S."/>
            <person name="Bunk B."/>
            <person name="Jeske O."/>
            <person name="Meyerdierks A."/>
            <person name="Storesund J.E."/>
            <person name="Kallscheuer N."/>
            <person name="Luecker S."/>
            <person name="Lage O.M."/>
            <person name="Pohl T."/>
            <person name="Merkel B.J."/>
            <person name="Hornburger P."/>
            <person name="Mueller R.-W."/>
            <person name="Bruemmer F."/>
            <person name="Labrenz M."/>
            <person name="Spormann A.M."/>
            <person name="Op den Camp H."/>
            <person name="Overmann J."/>
            <person name="Amann R."/>
            <person name="Jetten M.S.M."/>
            <person name="Mascher T."/>
            <person name="Medema M.H."/>
            <person name="Devos D.P."/>
            <person name="Kaster A.-K."/>
            <person name="Ovreas L."/>
            <person name="Rohde M."/>
            <person name="Galperin M.Y."/>
            <person name="Jogler C."/>
        </authorList>
    </citation>
    <scope>NUCLEOTIDE SEQUENCE [LARGE SCALE GENOMIC DNA]</scope>
    <source>
        <strain evidence="10 11">Pla163</strain>
    </source>
</reference>
<dbReference type="FunFam" id="3.40.50.2300:FF:000001">
    <property type="entry name" value="DNA-binding response regulator PhoB"/>
    <property type="match status" value="1"/>
</dbReference>
<dbReference type="PROSITE" id="PS50110">
    <property type="entry name" value="RESPONSE_REGULATORY"/>
    <property type="match status" value="1"/>
</dbReference>
<keyword evidence="11" id="KW-1185">Reference proteome</keyword>
<keyword evidence="1 6" id="KW-0597">Phosphoprotein</keyword>
<dbReference type="SMART" id="SM00862">
    <property type="entry name" value="Trans_reg_C"/>
    <property type="match status" value="1"/>
</dbReference>
<dbReference type="Gene3D" id="3.40.50.2300">
    <property type="match status" value="1"/>
</dbReference>
<evidence type="ECO:0000256" key="6">
    <source>
        <dbReference type="PROSITE-ProRule" id="PRU00169"/>
    </source>
</evidence>
<dbReference type="GO" id="GO:0000156">
    <property type="term" value="F:phosphorelay response regulator activity"/>
    <property type="evidence" value="ECO:0007669"/>
    <property type="project" value="TreeGrafter"/>
</dbReference>
<keyword evidence="2" id="KW-0902">Two-component regulatory system</keyword>
<dbReference type="Pfam" id="PF00072">
    <property type="entry name" value="Response_reg"/>
    <property type="match status" value="1"/>
</dbReference>
<keyword evidence="4 7" id="KW-0238">DNA-binding</keyword>
<evidence type="ECO:0000256" key="1">
    <source>
        <dbReference type="ARBA" id="ARBA00022553"/>
    </source>
</evidence>
<evidence type="ECO:0000259" key="8">
    <source>
        <dbReference type="PROSITE" id="PS50110"/>
    </source>
</evidence>
<evidence type="ECO:0000256" key="2">
    <source>
        <dbReference type="ARBA" id="ARBA00023012"/>
    </source>
</evidence>
<feature type="domain" description="OmpR/PhoB-type" evidence="9">
    <location>
        <begin position="131"/>
        <end position="235"/>
    </location>
</feature>
<evidence type="ECO:0000256" key="7">
    <source>
        <dbReference type="PROSITE-ProRule" id="PRU01091"/>
    </source>
</evidence>
<dbReference type="PANTHER" id="PTHR48111:SF1">
    <property type="entry name" value="TWO-COMPONENT RESPONSE REGULATOR ORR33"/>
    <property type="match status" value="1"/>
</dbReference>
<name>A0A518D3J5_9BACT</name>
<organism evidence="10 11">
    <name type="scientific">Rohdeia mirabilis</name>
    <dbReference type="NCBI Taxonomy" id="2528008"/>
    <lineage>
        <taxon>Bacteria</taxon>
        <taxon>Pseudomonadati</taxon>
        <taxon>Planctomycetota</taxon>
        <taxon>Planctomycetia</taxon>
        <taxon>Planctomycetia incertae sedis</taxon>
        <taxon>Rohdeia</taxon>
    </lineage>
</organism>
<feature type="domain" description="Response regulatory" evidence="8">
    <location>
        <begin position="6"/>
        <end position="120"/>
    </location>
</feature>
<evidence type="ECO:0000256" key="5">
    <source>
        <dbReference type="ARBA" id="ARBA00023163"/>
    </source>
</evidence>
<dbReference type="CDD" id="cd00383">
    <property type="entry name" value="trans_reg_C"/>
    <property type="match status" value="1"/>
</dbReference>
<dbReference type="CDD" id="cd17574">
    <property type="entry name" value="REC_OmpR"/>
    <property type="match status" value="1"/>
</dbReference>
<dbReference type="PANTHER" id="PTHR48111">
    <property type="entry name" value="REGULATOR OF RPOS"/>
    <property type="match status" value="1"/>
</dbReference>
<dbReference type="InterPro" id="IPR001789">
    <property type="entry name" value="Sig_transdc_resp-reg_receiver"/>
</dbReference>
<evidence type="ECO:0000259" key="9">
    <source>
        <dbReference type="PROSITE" id="PS51755"/>
    </source>
</evidence>
<accession>A0A518D3J5</accession>
<dbReference type="GO" id="GO:0006355">
    <property type="term" value="P:regulation of DNA-templated transcription"/>
    <property type="evidence" value="ECO:0007669"/>
    <property type="project" value="InterPro"/>
</dbReference>
<dbReference type="SMART" id="SM00448">
    <property type="entry name" value="REC"/>
    <property type="match status" value="1"/>
</dbReference>
<keyword evidence="5" id="KW-0804">Transcription</keyword>
<dbReference type="InterPro" id="IPR036388">
    <property type="entry name" value="WH-like_DNA-bd_sf"/>
</dbReference>
<dbReference type="PROSITE" id="PS51755">
    <property type="entry name" value="OMPR_PHOB"/>
    <property type="match status" value="1"/>
</dbReference>
<evidence type="ECO:0000256" key="4">
    <source>
        <dbReference type="ARBA" id="ARBA00023125"/>
    </source>
</evidence>
<feature type="DNA-binding region" description="OmpR/PhoB-type" evidence="7">
    <location>
        <begin position="131"/>
        <end position="235"/>
    </location>
</feature>
<dbReference type="GO" id="GO:0000976">
    <property type="term" value="F:transcription cis-regulatory region binding"/>
    <property type="evidence" value="ECO:0007669"/>
    <property type="project" value="TreeGrafter"/>
</dbReference>
<dbReference type="AlphaFoldDB" id="A0A518D3J5"/>
<dbReference type="GO" id="GO:0032993">
    <property type="term" value="C:protein-DNA complex"/>
    <property type="evidence" value="ECO:0007669"/>
    <property type="project" value="TreeGrafter"/>
</dbReference>
<evidence type="ECO:0000256" key="3">
    <source>
        <dbReference type="ARBA" id="ARBA00023015"/>
    </source>
</evidence>
<dbReference type="InterPro" id="IPR011006">
    <property type="entry name" value="CheY-like_superfamily"/>
</dbReference>
<evidence type="ECO:0000313" key="11">
    <source>
        <dbReference type="Proteomes" id="UP000319342"/>
    </source>
</evidence>
<gene>
    <name evidence="10" type="primary">regX3</name>
    <name evidence="10" type="ORF">Pla163_31960</name>
</gene>
<dbReference type="Gene3D" id="6.10.250.690">
    <property type="match status" value="1"/>
</dbReference>
<dbReference type="Gene3D" id="1.10.10.10">
    <property type="entry name" value="Winged helix-like DNA-binding domain superfamily/Winged helix DNA-binding domain"/>
    <property type="match status" value="1"/>
</dbReference>
<keyword evidence="3" id="KW-0805">Transcription regulation</keyword>
<dbReference type="Pfam" id="PF00486">
    <property type="entry name" value="Trans_reg_C"/>
    <property type="match status" value="1"/>
</dbReference>
<protein>
    <submittedName>
        <fullName evidence="10">Sensory transduction protein regX3</fullName>
    </submittedName>
</protein>
<dbReference type="EMBL" id="CP036290">
    <property type="protein sequence ID" value="QDU86047.1"/>
    <property type="molecule type" value="Genomic_DNA"/>
</dbReference>
<dbReference type="SUPFAM" id="SSF46894">
    <property type="entry name" value="C-terminal effector domain of the bipartite response regulators"/>
    <property type="match status" value="1"/>
</dbReference>
<evidence type="ECO:0000313" key="10">
    <source>
        <dbReference type="EMBL" id="QDU86047.1"/>
    </source>
</evidence>
<dbReference type="InterPro" id="IPR016032">
    <property type="entry name" value="Sig_transdc_resp-reg_C-effctor"/>
</dbReference>
<dbReference type="SUPFAM" id="SSF52172">
    <property type="entry name" value="CheY-like"/>
    <property type="match status" value="1"/>
</dbReference>
<proteinExistence type="predicted"/>
<dbReference type="GO" id="GO:0005829">
    <property type="term" value="C:cytosol"/>
    <property type="evidence" value="ECO:0007669"/>
    <property type="project" value="TreeGrafter"/>
</dbReference>